<dbReference type="PROSITE" id="PS51257">
    <property type="entry name" value="PROKAR_LIPOPROTEIN"/>
    <property type="match status" value="1"/>
</dbReference>
<gene>
    <name evidence="1" type="ORF">AAEO50_19310</name>
</gene>
<reference evidence="1 2" key="1">
    <citation type="submission" date="2024-04" db="EMBL/GenBank/DDBJ databases">
        <title>Bacillus oryzaecorticis sp. nov., a moderately halophilic bacterium isolated from rice husks.</title>
        <authorList>
            <person name="Zhu H.-S."/>
        </authorList>
    </citation>
    <scope>NUCLEOTIDE SEQUENCE [LARGE SCALE GENOMIC DNA]</scope>
    <source>
        <strain evidence="1 2">ZC255</strain>
    </source>
</reference>
<dbReference type="RefSeq" id="WP_341985982.1">
    <property type="nucleotide sequence ID" value="NZ_JBBYAF010000054.1"/>
</dbReference>
<accession>A0ABU9KEI1</accession>
<organism evidence="1 2">
    <name type="scientific">Rossellomorea oryzaecorticis</name>
    <dbReference type="NCBI Taxonomy" id="1396505"/>
    <lineage>
        <taxon>Bacteria</taxon>
        <taxon>Bacillati</taxon>
        <taxon>Bacillota</taxon>
        <taxon>Bacilli</taxon>
        <taxon>Bacillales</taxon>
        <taxon>Bacillaceae</taxon>
        <taxon>Rossellomorea</taxon>
    </lineage>
</organism>
<evidence type="ECO:0000313" key="1">
    <source>
        <dbReference type="EMBL" id="MEL3974443.1"/>
    </source>
</evidence>
<name>A0ABU9KEI1_9BACI</name>
<dbReference type="Proteomes" id="UP001389717">
    <property type="component" value="Unassembled WGS sequence"/>
</dbReference>
<proteinExistence type="predicted"/>
<comment type="caution">
    <text evidence="1">The sequence shown here is derived from an EMBL/GenBank/DDBJ whole genome shotgun (WGS) entry which is preliminary data.</text>
</comment>
<evidence type="ECO:0000313" key="2">
    <source>
        <dbReference type="Proteomes" id="UP001389717"/>
    </source>
</evidence>
<keyword evidence="2" id="KW-1185">Reference proteome</keyword>
<protein>
    <submittedName>
        <fullName evidence="1">Uncharacterized protein</fullName>
    </submittedName>
</protein>
<sequence>MRKKLFSGFLSFFIACFYLGMEEVHAWLELHKLVNNVDEVKRNDTKTGQAVKHLSAYGHLDTIREINAAPIIPDGIVLEA</sequence>
<dbReference type="EMBL" id="JBBYAF010000054">
    <property type="protein sequence ID" value="MEL3974443.1"/>
    <property type="molecule type" value="Genomic_DNA"/>
</dbReference>